<organism evidence="1 2">
    <name type="scientific">Aspergillus keveii</name>
    <dbReference type="NCBI Taxonomy" id="714993"/>
    <lineage>
        <taxon>Eukaryota</taxon>
        <taxon>Fungi</taxon>
        <taxon>Dikarya</taxon>
        <taxon>Ascomycota</taxon>
        <taxon>Pezizomycotina</taxon>
        <taxon>Eurotiomycetes</taxon>
        <taxon>Eurotiomycetidae</taxon>
        <taxon>Eurotiales</taxon>
        <taxon>Aspergillaceae</taxon>
        <taxon>Aspergillus</taxon>
        <taxon>Aspergillus subgen. Nidulantes</taxon>
    </lineage>
</organism>
<keyword evidence="2" id="KW-1185">Reference proteome</keyword>
<gene>
    <name evidence="1" type="ORF">BJX66DRAFT_150775</name>
</gene>
<dbReference type="Proteomes" id="UP001610563">
    <property type="component" value="Unassembled WGS sequence"/>
</dbReference>
<evidence type="ECO:0000313" key="1">
    <source>
        <dbReference type="EMBL" id="KAL2800569.1"/>
    </source>
</evidence>
<accession>A0ABR4GND0</accession>
<evidence type="ECO:0000313" key="2">
    <source>
        <dbReference type="Proteomes" id="UP001610563"/>
    </source>
</evidence>
<protein>
    <submittedName>
        <fullName evidence="1">Uncharacterized protein</fullName>
    </submittedName>
</protein>
<comment type="caution">
    <text evidence="1">The sequence shown here is derived from an EMBL/GenBank/DDBJ whole genome shotgun (WGS) entry which is preliminary data.</text>
</comment>
<dbReference type="EMBL" id="JBFTWV010000003">
    <property type="protein sequence ID" value="KAL2800569.1"/>
    <property type="molecule type" value="Genomic_DNA"/>
</dbReference>
<name>A0ABR4GND0_9EURO</name>
<reference evidence="1 2" key="1">
    <citation type="submission" date="2024-07" db="EMBL/GenBank/DDBJ databases">
        <title>Section-level genome sequencing and comparative genomics of Aspergillus sections Usti and Cavernicolus.</title>
        <authorList>
            <consortium name="Lawrence Berkeley National Laboratory"/>
            <person name="Nybo J.L."/>
            <person name="Vesth T.C."/>
            <person name="Theobald S."/>
            <person name="Frisvad J.C."/>
            <person name="Larsen T.O."/>
            <person name="Kjaerboelling I."/>
            <person name="Rothschild-Mancinelli K."/>
            <person name="Lyhne E.K."/>
            <person name="Kogle M.E."/>
            <person name="Barry K."/>
            <person name="Clum A."/>
            <person name="Na H."/>
            <person name="Ledsgaard L."/>
            <person name="Lin J."/>
            <person name="Lipzen A."/>
            <person name="Kuo A."/>
            <person name="Riley R."/>
            <person name="Mondo S."/>
            <person name="Labutti K."/>
            <person name="Haridas S."/>
            <person name="Pangalinan J."/>
            <person name="Salamov A.A."/>
            <person name="Simmons B.A."/>
            <person name="Magnuson J.K."/>
            <person name="Chen J."/>
            <person name="Drula E."/>
            <person name="Henrissat B."/>
            <person name="Wiebenga A."/>
            <person name="Lubbers R.J."/>
            <person name="Gomes A.C."/>
            <person name="Makela M.R."/>
            <person name="Stajich J."/>
            <person name="Grigoriev I.V."/>
            <person name="Mortensen U.H."/>
            <person name="De Vries R.P."/>
            <person name="Baker S.E."/>
            <person name="Andersen M.R."/>
        </authorList>
    </citation>
    <scope>NUCLEOTIDE SEQUENCE [LARGE SCALE GENOMIC DNA]</scope>
    <source>
        <strain evidence="1 2">CBS 209.92</strain>
    </source>
</reference>
<proteinExistence type="predicted"/>
<sequence length="572" mass="63544">MPRAKADDASPRYQFVGGAALKGRTGGIRSHMIRRALSERTKERREIQKRAATSIRPPDHLICDVCRLSCVGPTSREQPARYYRPLQPKTGQAGKVLPAPCQICGGRLAAVRLHLHTLLSGNRDPFLPFYADLAGIEVQEIFHFAAAHIWPSLRPLDYSSDCYQGWTFMWEDKLRVYGMLWSAAFSRDMLRLAHGPPGREVDSREQLHLRALTIKYLREEVANIDWVVAPDGLVLSTLFLAMNVAQPIAASEAPSPFCPPFTKLHSLDAYGSRQFNPMHWRILHNIIRRFGGVSSLNMFALGFILSIADLMHAVNSLEKPVYPALGAYGQVLDLQPPLSLFPMDPPSKAGLGFLALGSLSPPINQAVVNVFADIGQYSRVIQHFSTDACGPEVLDLLGDSRNQVHNRLFSLPDEKDDLRAVIECSRGHSAAQIALSQEIYLFVRLSVIIYAIHVSFPIPHSGRLRDHLLIVLRPQFPRLIDRVPEPLMLWCLVVAIISSGDAPPAQLLGFAARLCLRLKLDSKEGLLRLLGSFAWVETAVPDTAAFWTLVGNLFAQADRKPALIILPRPPTT</sequence>